<dbReference type="SMART" id="SM00387">
    <property type="entry name" value="HATPase_c"/>
    <property type="match status" value="1"/>
</dbReference>
<name>A0A1T5N5U9_9BACT</name>
<dbReference type="CDD" id="cd00130">
    <property type="entry name" value="PAS"/>
    <property type="match status" value="1"/>
</dbReference>
<dbReference type="InterPro" id="IPR003594">
    <property type="entry name" value="HATPase_dom"/>
</dbReference>
<dbReference type="SMART" id="SM00448">
    <property type="entry name" value="REC"/>
    <property type="match status" value="1"/>
</dbReference>
<dbReference type="PANTHER" id="PTHR45339:SF5">
    <property type="entry name" value="HISTIDINE KINASE"/>
    <property type="match status" value="1"/>
</dbReference>
<dbReference type="Gene3D" id="3.40.50.2300">
    <property type="match status" value="1"/>
</dbReference>
<dbReference type="InterPro" id="IPR011006">
    <property type="entry name" value="CheY-like_superfamily"/>
</dbReference>
<dbReference type="InterPro" id="IPR036097">
    <property type="entry name" value="HisK_dim/P_sf"/>
</dbReference>
<evidence type="ECO:0000256" key="2">
    <source>
        <dbReference type="ARBA" id="ARBA00012438"/>
    </source>
</evidence>
<feature type="modified residue" description="4-aspartylphosphate" evidence="4">
    <location>
        <position position="578"/>
    </location>
</feature>
<dbReference type="Gene3D" id="3.30.565.10">
    <property type="entry name" value="Histidine kinase-like ATPase, C-terminal domain"/>
    <property type="match status" value="1"/>
</dbReference>
<dbReference type="Pfam" id="PF00512">
    <property type="entry name" value="HisKA"/>
    <property type="match status" value="1"/>
</dbReference>
<evidence type="ECO:0000256" key="4">
    <source>
        <dbReference type="PROSITE-ProRule" id="PRU00169"/>
    </source>
</evidence>
<reference evidence="8 9" key="1">
    <citation type="submission" date="2017-02" db="EMBL/GenBank/DDBJ databases">
        <authorList>
            <person name="Peterson S.W."/>
        </authorList>
    </citation>
    <scope>NUCLEOTIDE SEQUENCE [LARGE SCALE GENOMIC DNA]</scope>
    <source>
        <strain evidence="8 9">DSM 18108</strain>
    </source>
</reference>
<feature type="domain" description="Histidine kinase" evidence="5">
    <location>
        <begin position="283"/>
        <end position="503"/>
    </location>
</feature>
<dbReference type="CDD" id="cd16922">
    <property type="entry name" value="HATPase_EvgS-ArcB-TorS-like"/>
    <property type="match status" value="1"/>
</dbReference>
<dbReference type="SUPFAM" id="SSF47384">
    <property type="entry name" value="Homodimeric domain of signal transducing histidine kinase"/>
    <property type="match status" value="1"/>
</dbReference>
<dbReference type="Proteomes" id="UP000190166">
    <property type="component" value="Unassembled WGS sequence"/>
</dbReference>
<dbReference type="EC" id="2.7.13.3" evidence="2"/>
<accession>A0A1T5N5U9</accession>
<dbReference type="EMBL" id="FUZZ01000001">
    <property type="protein sequence ID" value="SKC95579.1"/>
    <property type="molecule type" value="Genomic_DNA"/>
</dbReference>
<gene>
    <name evidence="8" type="ORF">SAMN05660461_0436</name>
</gene>
<evidence type="ECO:0000313" key="8">
    <source>
        <dbReference type="EMBL" id="SKC95579.1"/>
    </source>
</evidence>
<dbReference type="STRING" id="393003.SAMN05660461_0436"/>
<keyword evidence="3 4" id="KW-0597">Phosphoprotein</keyword>
<dbReference type="PROSITE" id="PS50110">
    <property type="entry name" value="RESPONSE_REGULATORY"/>
    <property type="match status" value="1"/>
</dbReference>
<feature type="domain" description="PAS" evidence="7">
    <location>
        <begin position="11"/>
        <end position="81"/>
    </location>
</feature>
<dbReference type="SMART" id="SM00388">
    <property type="entry name" value="HisKA"/>
    <property type="match status" value="1"/>
</dbReference>
<dbReference type="InterPro" id="IPR035965">
    <property type="entry name" value="PAS-like_dom_sf"/>
</dbReference>
<dbReference type="CDD" id="cd00082">
    <property type="entry name" value="HisKA"/>
    <property type="match status" value="1"/>
</dbReference>
<dbReference type="InterPro" id="IPR001789">
    <property type="entry name" value="Sig_transdc_resp-reg_receiver"/>
</dbReference>
<dbReference type="InterPro" id="IPR003661">
    <property type="entry name" value="HisK_dim/P_dom"/>
</dbReference>
<dbReference type="InterPro" id="IPR036890">
    <property type="entry name" value="HATPase_C_sf"/>
</dbReference>
<evidence type="ECO:0000259" key="6">
    <source>
        <dbReference type="PROSITE" id="PS50110"/>
    </source>
</evidence>
<dbReference type="Pfam" id="PF02518">
    <property type="entry name" value="HATPase_c"/>
    <property type="match status" value="1"/>
</dbReference>
<dbReference type="SMART" id="SM00091">
    <property type="entry name" value="PAS"/>
    <property type="match status" value="1"/>
</dbReference>
<dbReference type="Pfam" id="PF00072">
    <property type="entry name" value="Response_reg"/>
    <property type="match status" value="1"/>
</dbReference>
<dbReference type="GO" id="GO:0000155">
    <property type="term" value="F:phosphorelay sensor kinase activity"/>
    <property type="evidence" value="ECO:0007669"/>
    <property type="project" value="InterPro"/>
</dbReference>
<dbReference type="CDD" id="cd17546">
    <property type="entry name" value="REC_hyHK_CKI1_RcsC-like"/>
    <property type="match status" value="1"/>
</dbReference>
<dbReference type="SUPFAM" id="SSF52172">
    <property type="entry name" value="CheY-like"/>
    <property type="match status" value="1"/>
</dbReference>
<evidence type="ECO:0000313" key="9">
    <source>
        <dbReference type="Proteomes" id="UP000190166"/>
    </source>
</evidence>
<evidence type="ECO:0000256" key="1">
    <source>
        <dbReference type="ARBA" id="ARBA00000085"/>
    </source>
</evidence>
<dbReference type="SUPFAM" id="SSF55874">
    <property type="entry name" value="ATPase domain of HSP90 chaperone/DNA topoisomerase II/histidine kinase"/>
    <property type="match status" value="1"/>
</dbReference>
<proteinExistence type="predicted"/>
<dbReference type="InterPro" id="IPR013655">
    <property type="entry name" value="PAS_fold_3"/>
</dbReference>
<dbReference type="PROSITE" id="PS50109">
    <property type="entry name" value="HIS_KIN"/>
    <property type="match status" value="1"/>
</dbReference>
<dbReference type="SUPFAM" id="SSF55785">
    <property type="entry name" value="PYP-like sensor domain (PAS domain)"/>
    <property type="match status" value="2"/>
</dbReference>
<dbReference type="PRINTS" id="PR00344">
    <property type="entry name" value="BCTRLSENSOR"/>
</dbReference>
<dbReference type="PANTHER" id="PTHR45339">
    <property type="entry name" value="HYBRID SIGNAL TRANSDUCTION HISTIDINE KINASE J"/>
    <property type="match status" value="1"/>
</dbReference>
<dbReference type="InterPro" id="IPR005467">
    <property type="entry name" value="His_kinase_dom"/>
</dbReference>
<comment type="catalytic activity">
    <reaction evidence="1">
        <text>ATP + protein L-histidine = ADP + protein N-phospho-L-histidine.</text>
        <dbReference type="EC" id="2.7.13.3"/>
    </reaction>
</comment>
<feature type="domain" description="Response regulatory" evidence="6">
    <location>
        <begin position="529"/>
        <end position="643"/>
    </location>
</feature>
<dbReference type="RefSeq" id="WP_079467773.1">
    <property type="nucleotide sequence ID" value="NZ_FUZZ01000001.1"/>
</dbReference>
<evidence type="ECO:0000259" key="5">
    <source>
        <dbReference type="PROSITE" id="PS50109"/>
    </source>
</evidence>
<dbReference type="PROSITE" id="PS50112">
    <property type="entry name" value="PAS"/>
    <property type="match status" value="1"/>
</dbReference>
<dbReference type="InterPro" id="IPR000014">
    <property type="entry name" value="PAS"/>
</dbReference>
<dbReference type="Gene3D" id="3.30.450.20">
    <property type="entry name" value="PAS domain"/>
    <property type="match status" value="2"/>
</dbReference>
<dbReference type="AlphaFoldDB" id="A0A1T5N5U9"/>
<evidence type="ECO:0000256" key="3">
    <source>
        <dbReference type="ARBA" id="ARBA00022553"/>
    </source>
</evidence>
<dbReference type="Gene3D" id="1.10.287.130">
    <property type="match status" value="1"/>
</dbReference>
<protein>
    <recommendedName>
        <fullName evidence="2">histidine kinase</fullName>
        <ecNumber evidence="2">2.7.13.3</ecNumber>
    </recommendedName>
</protein>
<dbReference type="NCBIfam" id="TIGR00229">
    <property type="entry name" value="sensory_box"/>
    <property type="match status" value="1"/>
</dbReference>
<organism evidence="8 9">
    <name type="scientific">Chitinophaga ginsengisegetis</name>
    <dbReference type="NCBI Taxonomy" id="393003"/>
    <lineage>
        <taxon>Bacteria</taxon>
        <taxon>Pseudomonadati</taxon>
        <taxon>Bacteroidota</taxon>
        <taxon>Chitinophagia</taxon>
        <taxon>Chitinophagales</taxon>
        <taxon>Chitinophagaceae</taxon>
        <taxon>Chitinophaga</taxon>
    </lineage>
</organism>
<dbReference type="Pfam" id="PF08447">
    <property type="entry name" value="PAS_3"/>
    <property type="match status" value="1"/>
</dbReference>
<evidence type="ECO:0000259" key="7">
    <source>
        <dbReference type="PROSITE" id="PS50112"/>
    </source>
</evidence>
<sequence>MKNEPKSPLDGDPNLLTAFQYAPMGAFCFDLADNCIFINPALEEISGLTLSQALNQGYTNAIFPEDLGALKAVLKANTNNPGHPISLSFRINHPVKGIRYCRVNSWAIPGKDGIAKYRIGYVQDETDELILKSKLEQSNTLLDFSQALGKTGGWEYHMETGEIFWSRETYRINEVDEDFILSMDKVYGLHDEASRLILQECVQEAIEKGTPYDVELQLVANDSHNCRKWVRAICVPILSDGKVVALKGAIMDISEKKRDELALIEAREAAEKSAKERFDFLSTMSHEIRTPLNGIIGITHLLKMNYHPAQEEYIDSLLYSSEHLLQLINDIMDLNRIETDNLELRFSEVNLSQLIQQIKVQLNQQAIQKGLWLNTVVDLNMPHCILADPIRISQILNNLISNAIKYTEKGEVSVSVLITAETDKNVTLRFSVKDTGIGIPPELQEIIFETFKHLHTTTSHQLSGSGLGLAITRKLIALLGGRILLDSSPGKGSNFYFDLSFEKVATKTTDETSLQNQLAAYAGKFSWLQVLLVEDTTVNIMVADKQLKYFGIIPDVATNGNDAVNLLQSITYDVALIDLHIPGIDGYALGKLIRQQYPHIQVVVFTADILADVRTRFTGLDINHFLDKPFLPEEMLAVLLKITHGKKK</sequence>
<keyword evidence="9" id="KW-1185">Reference proteome</keyword>
<dbReference type="InterPro" id="IPR004358">
    <property type="entry name" value="Sig_transdc_His_kin-like_C"/>
</dbReference>
<dbReference type="FunFam" id="3.30.565.10:FF:000010">
    <property type="entry name" value="Sensor histidine kinase RcsC"/>
    <property type="match status" value="1"/>
</dbReference>